<protein>
    <submittedName>
        <fullName evidence="4">Response regulator</fullName>
    </submittedName>
</protein>
<accession>A0ABX1GEZ6</accession>
<sequence length="148" mass="16548">MEKSLPKILAVEDDLSSIALLKLILEAYSELIIAKNGEEALEKASSCHPDLVLVDLDLPDISGIEVCRRLKADPTLTDVPIIFLTGYSDIMFEAQAFEAGAIDYIVKPVSPYRVLMRVNAHLNIRLPDRSKMRELLNRQLESSDHSQT</sequence>
<dbReference type="PANTHER" id="PTHR44591">
    <property type="entry name" value="STRESS RESPONSE REGULATOR PROTEIN 1"/>
    <property type="match status" value="1"/>
</dbReference>
<reference evidence="4 5" key="1">
    <citation type="submission" date="2020-04" db="EMBL/GenBank/DDBJ databases">
        <authorList>
            <person name="Yoon J."/>
        </authorList>
    </citation>
    <scope>NUCLEOTIDE SEQUENCE [LARGE SCALE GENOMIC DNA]</scope>
    <source>
        <strain evidence="4 5">KMU-166</strain>
    </source>
</reference>
<proteinExistence type="predicted"/>
<evidence type="ECO:0000259" key="3">
    <source>
        <dbReference type="PROSITE" id="PS50110"/>
    </source>
</evidence>
<evidence type="ECO:0000256" key="1">
    <source>
        <dbReference type="ARBA" id="ARBA00022553"/>
    </source>
</evidence>
<dbReference type="Pfam" id="PF00072">
    <property type="entry name" value="Response_reg"/>
    <property type="match status" value="1"/>
</dbReference>
<dbReference type="InterPro" id="IPR001789">
    <property type="entry name" value="Sig_transdc_resp-reg_receiver"/>
</dbReference>
<keyword evidence="1 2" id="KW-0597">Phosphoprotein</keyword>
<dbReference type="SUPFAM" id="SSF52172">
    <property type="entry name" value="CheY-like"/>
    <property type="match status" value="1"/>
</dbReference>
<organism evidence="4 5">
    <name type="scientific">Spongiibacter thalassae</name>
    <dbReference type="NCBI Taxonomy" id="2721624"/>
    <lineage>
        <taxon>Bacteria</taxon>
        <taxon>Pseudomonadati</taxon>
        <taxon>Pseudomonadota</taxon>
        <taxon>Gammaproteobacteria</taxon>
        <taxon>Cellvibrionales</taxon>
        <taxon>Spongiibacteraceae</taxon>
        <taxon>Spongiibacter</taxon>
    </lineage>
</organism>
<dbReference type="Gene3D" id="3.40.50.2300">
    <property type="match status" value="1"/>
</dbReference>
<evidence type="ECO:0000313" key="5">
    <source>
        <dbReference type="Proteomes" id="UP000765845"/>
    </source>
</evidence>
<keyword evidence="5" id="KW-1185">Reference proteome</keyword>
<dbReference type="InterPro" id="IPR011006">
    <property type="entry name" value="CheY-like_superfamily"/>
</dbReference>
<dbReference type="SMART" id="SM00448">
    <property type="entry name" value="REC"/>
    <property type="match status" value="1"/>
</dbReference>
<feature type="domain" description="Response regulatory" evidence="3">
    <location>
        <begin position="7"/>
        <end position="122"/>
    </location>
</feature>
<dbReference type="PANTHER" id="PTHR44591:SF3">
    <property type="entry name" value="RESPONSE REGULATORY DOMAIN-CONTAINING PROTEIN"/>
    <property type="match status" value="1"/>
</dbReference>
<gene>
    <name evidence="4" type="ORF">HCU74_08805</name>
</gene>
<dbReference type="EMBL" id="JAAWWK010000002">
    <property type="protein sequence ID" value="NKI17516.1"/>
    <property type="molecule type" value="Genomic_DNA"/>
</dbReference>
<dbReference type="RefSeq" id="WP_168450004.1">
    <property type="nucleotide sequence ID" value="NZ_JAAWWK010000002.1"/>
</dbReference>
<evidence type="ECO:0000256" key="2">
    <source>
        <dbReference type="PROSITE-ProRule" id="PRU00169"/>
    </source>
</evidence>
<evidence type="ECO:0000313" key="4">
    <source>
        <dbReference type="EMBL" id="NKI17516.1"/>
    </source>
</evidence>
<comment type="caution">
    <text evidence="4">The sequence shown here is derived from an EMBL/GenBank/DDBJ whole genome shotgun (WGS) entry which is preliminary data.</text>
</comment>
<dbReference type="PROSITE" id="PS50110">
    <property type="entry name" value="RESPONSE_REGULATORY"/>
    <property type="match status" value="1"/>
</dbReference>
<dbReference type="Proteomes" id="UP000765845">
    <property type="component" value="Unassembled WGS sequence"/>
</dbReference>
<name>A0ABX1GEZ6_9GAMM</name>
<feature type="modified residue" description="4-aspartylphosphate" evidence="2">
    <location>
        <position position="55"/>
    </location>
</feature>
<dbReference type="InterPro" id="IPR050595">
    <property type="entry name" value="Bact_response_regulator"/>
</dbReference>